<accession>A0A1G7T3P9</accession>
<gene>
    <name evidence="1" type="ORF">SAMN05421505_10392</name>
</gene>
<dbReference type="PROSITE" id="PS51257">
    <property type="entry name" value="PROKAR_LIPOPROTEIN"/>
    <property type="match status" value="1"/>
</dbReference>
<reference evidence="1 2" key="1">
    <citation type="submission" date="2016-10" db="EMBL/GenBank/DDBJ databases">
        <authorList>
            <person name="de Groot N.N."/>
        </authorList>
    </citation>
    <scope>NUCLEOTIDE SEQUENCE [LARGE SCALE GENOMIC DNA]</scope>
    <source>
        <strain evidence="1 2">CPCC 201354</strain>
    </source>
</reference>
<dbReference type="AlphaFoldDB" id="A0A1G7T3P9"/>
<sequence length="144" mass="15626">MSTRVPLRIFGFVLFAASVILSGCGETELRRWDCEAVAHDVAELRKAVAPILEDRAPSISSMNDCYSGGGGWLHIELPPETSVASVLADFKKNAWVDARTSDVRGYLPDGGRGAKKRFGELSIVVALEKESPGQKLLGKAFYID</sequence>
<organism evidence="1 2">
    <name type="scientific">Sinosporangium album</name>
    <dbReference type="NCBI Taxonomy" id="504805"/>
    <lineage>
        <taxon>Bacteria</taxon>
        <taxon>Bacillati</taxon>
        <taxon>Actinomycetota</taxon>
        <taxon>Actinomycetes</taxon>
        <taxon>Streptosporangiales</taxon>
        <taxon>Streptosporangiaceae</taxon>
        <taxon>Sinosporangium</taxon>
    </lineage>
</organism>
<dbReference type="EMBL" id="FNCN01000003">
    <property type="protein sequence ID" value="SDG29923.1"/>
    <property type="molecule type" value="Genomic_DNA"/>
</dbReference>
<name>A0A1G7T3P9_9ACTN</name>
<evidence type="ECO:0000313" key="1">
    <source>
        <dbReference type="EMBL" id="SDG29923.1"/>
    </source>
</evidence>
<dbReference type="Proteomes" id="UP000198923">
    <property type="component" value="Unassembled WGS sequence"/>
</dbReference>
<proteinExistence type="predicted"/>
<keyword evidence="2" id="KW-1185">Reference proteome</keyword>
<evidence type="ECO:0000313" key="2">
    <source>
        <dbReference type="Proteomes" id="UP000198923"/>
    </source>
</evidence>
<protein>
    <submittedName>
        <fullName evidence="1">Uncharacterized protein</fullName>
    </submittedName>
</protein>